<accession>A0A645H2E3</accession>
<dbReference type="EMBL" id="VSSQ01080973">
    <property type="protein sequence ID" value="MPN30013.1"/>
    <property type="molecule type" value="Genomic_DNA"/>
</dbReference>
<evidence type="ECO:0000313" key="1">
    <source>
        <dbReference type="EMBL" id="MPN30013.1"/>
    </source>
</evidence>
<name>A0A645H2E3_9ZZZZ</name>
<reference evidence="1" key="1">
    <citation type="submission" date="2019-08" db="EMBL/GenBank/DDBJ databases">
        <authorList>
            <person name="Kucharzyk K."/>
            <person name="Murdoch R.W."/>
            <person name="Higgins S."/>
            <person name="Loffler F."/>
        </authorList>
    </citation>
    <scope>NUCLEOTIDE SEQUENCE</scope>
</reference>
<comment type="caution">
    <text evidence="1">The sequence shown here is derived from an EMBL/GenBank/DDBJ whole genome shotgun (WGS) entry which is preliminary data.</text>
</comment>
<organism evidence="1">
    <name type="scientific">bioreactor metagenome</name>
    <dbReference type="NCBI Taxonomy" id="1076179"/>
    <lineage>
        <taxon>unclassified sequences</taxon>
        <taxon>metagenomes</taxon>
        <taxon>ecological metagenomes</taxon>
    </lineage>
</organism>
<gene>
    <name evidence="1" type="ORF">SDC9_177470</name>
</gene>
<protein>
    <submittedName>
        <fullName evidence="1">Uncharacterized protein</fullName>
    </submittedName>
</protein>
<proteinExistence type="predicted"/>
<dbReference type="AlphaFoldDB" id="A0A645H2E3"/>
<sequence length="154" mass="16510">MLQREHECDVDAHACADQAFDGNQSGSSRRHLDQQVGAIDGCLQAQSGGHGAVRVVGQGGRYLEADIARATLAVVEHRAQQVASALYVRNDQMLIPRLGRHRLGLEGGKVVLVIPSVGNRLVEDRRVGGDSGNPVFGDEACELSFVEQRTGEVV</sequence>